<reference evidence="1 2" key="1">
    <citation type="submission" date="2024-01" db="EMBL/GenBank/DDBJ databases">
        <title>The genomes of 5 underutilized Papilionoideae crops provide insights into root nodulation and disease resistanc.</title>
        <authorList>
            <person name="Yuan L."/>
        </authorList>
    </citation>
    <scope>NUCLEOTIDE SEQUENCE [LARGE SCALE GENOMIC DNA]</scope>
    <source>
        <strain evidence="1">ZHUSHIDOU_FW_LH</strain>
        <tissue evidence="1">Leaf</tissue>
    </source>
</reference>
<gene>
    <name evidence="1" type="ORF">RIF29_42482</name>
</gene>
<dbReference type="AlphaFoldDB" id="A0AAN9E7M8"/>
<dbReference type="Proteomes" id="UP001372338">
    <property type="component" value="Unassembled WGS sequence"/>
</dbReference>
<dbReference type="EMBL" id="JAYWIO010000008">
    <property type="protein sequence ID" value="KAK7247596.1"/>
    <property type="molecule type" value="Genomic_DNA"/>
</dbReference>
<evidence type="ECO:0000313" key="2">
    <source>
        <dbReference type="Proteomes" id="UP001372338"/>
    </source>
</evidence>
<sequence length="97" mass="11113">MLKRHKSLPLVPASTDKWTPTLSLHHVAWTVASPHSFYFLVRSRMIRRLSCHSFGNDERDIGGDTKTCTAWQPTHPTWAGMLISYEGSSFDLLWILD</sequence>
<proteinExistence type="predicted"/>
<name>A0AAN9E7M8_CROPI</name>
<comment type="caution">
    <text evidence="1">The sequence shown here is derived from an EMBL/GenBank/DDBJ whole genome shotgun (WGS) entry which is preliminary data.</text>
</comment>
<accession>A0AAN9E7M8</accession>
<evidence type="ECO:0000313" key="1">
    <source>
        <dbReference type="EMBL" id="KAK7247596.1"/>
    </source>
</evidence>
<keyword evidence="2" id="KW-1185">Reference proteome</keyword>
<organism evidence="1 2">
    <name type="scientific">Crotalaria pallida</name>
    <name type="common">Smooth rattlebox</name>
    <name type="synonym">Crotalaria striata</name>
    <dbReference type="NCBI Taxonomy" id="3830"/>
    <lineage>
        <taxon>Eukaryota</taxon>
        <taxon>Viridiplantae</taxon>
        <taxon>Streptophyta</taxon>
        <taxon>Embryophyta</taxon>
        <taxon>Tracheophyta</taxon>
        <taxon>Spermatophyta</taxon>
        <taxon>Magnoliopsida</taxon>
        <taxon>eudicotyledons</taxon>
        <taxon>Gunneridae</taxon>
        <taxon>Pentapetalae</taxon>
        <taxon>rosids</taxon>
        <taxon>fabids</taxon>
        <taxon>Fabales</taxon>
        <taxon>Fabaceae</taxon>
        <taxon>Papilionoideae</taxon>
        <taxon>50 kb inversion clade</taxon>
        <taxon>genistoids sensu lato</taxon>
        <taxon>core genistoids</taxon>
        <taxon>Crotalarieae</taxon>
        <taxon>Crotalaria</taxon>
    </lineage>
</organism>
<protein>
    <submittedName>
        <fullName evidence="1">Uncharacterized protein</fullName>
    </submittedName>
</protein>